<proteinExistence type="predicted"/>
<name>A0ABD1NGT8_9FABA</name>
<keyword evidence="1" id="KW-0732">Signal</keyword>
<protein>
    <submittedName>
        <fullName evidence="2">Uncharacterized protein</fullName>
    </submittedName>
</protein>
<evidence type="ECO:0000313" key="2">
    <source>
        <dbReference type="EMBL" id="KAL2347336.1"/>
    </source>
</evidence>
<organism evidence="2 3">
    <name type="scientific">Flemingia macrophylla</name>
    <dbReference type="NCBI Taxonomy" id="520843"/>
    <lineage>
        <taxon>Eukaryota</taxon>
        <taxon>Viridiplantae</taxon>
        <taxon>Streptophyta</taxon>
        <taxon>Embryophyta</taxon>
        <taxon>Tracheophyta</taxon>
        <taxon>Spermatophyta</taxon>
        <taxon>Magnoliopsida</taxon>
        <taxon>eudicotyledons</taxon>
        <taxon>Gunneridae</taxon>
        <taxon>Pentapetalae</taxon>
        <taxon>rosids</taxon>
        <taxon>fabids</taxon>
        <taxon>Fabales</taxon>
        <taxon>Fabaceae</taxon>
        <taxon>Papilionoideae</taxon>
        <taxon>50 kb inversion clade</taxon>
        <taxon>NPAAA clade</taxon>
        <taxon>indigoferoid/millettioid clade</taxon>
        <taxon>Phaseoleae</taxon>
        <taxon>Flemingia</taxon>
    </lineage>
</organism>
<sequence length="68" mass="7255">MRGSTQFLIVCIASSISLSGIYQMQLTVELSVAPGILWQGPYFGITKGLSAGLLSRAPYTTARLGSFK</sequence>
<feature type="chain" id="PRO_5044804264" evidence="1">
    <location>
        <begin position="20"/>
        <end position="68"/>
    </location>
</feature>
<dbReference type="EMBL" id="JBGMDY010000001">
    <property type="protein sequence ID" value="KAL2347336.1"/>
    <property type="molecule type" value="Genomic_DNA"/>
</dbReference>
<keyword evidence="3" id="KW-1185">Reference proteome</keyword>
<accession>A0ABD1NGT8</accession>
<feature type="signal peptide" evidence="1">
    <location>
        <begin position="1"/>
        <end position="19"/>
    </location>
</feature>
<reference evidence="2 3" key="1">
    <citation type="submission" date="2024-08" db="EMBL/GenBank/DDBJ databases">
        <title>Insights into the chromosomal genome structure of Flemingia macrophylla.</title>
        <authorList>
            <person name="Ding Y."/>
            <person name="Zhao Y."/>
            <person name="Bi W."/>
            <person name="Wu M."/>
            <person name="Zhao G."/>
            <person name="Gong Y."/>
            <person name="Li W."/>
            <person name="Zhang P."/>
        </authorList>
    </citation>
    <scope>NUCLEOTIDE SEQUENCE [LARGE SCALE GENOMIC DNA]</scope>
    <source>
        <strain evidence="2">DYQJB</strain>
        <tissue evidence="2">Leaf</tissue>
    </source>
</reference>
<evidence type="ECO:0000256" key="1">
    <source>
        <dbReference type="SAM" id="SignalP"/>
    </source>
</evidence>
<evidence type="ECO:0000313" key="3">
    <source>
        <dbReference type="Proteomes" id="UP001603857"/>
    </source>
</evidence>
<dbReference type="AlphaFoldDB" id="A0ABD1NGT8"/>
<dbReference type="Proteomes" id="UP001603857">
    <property type="component" value="Unassembled WGS sequence"/>
</dbReference>
<gene>
    <name evidence="2" type="ORF">Fmac_001336</name>
</gene>
<comment type="caution">
    <text evidence="2">The sequence shown here is derived from an EMBL/GenBank/DDBJ whole genome shotgun (WGS) entry which is preliminary data.</text>
</comment>